<keyword evidence="1" id="KW-0472">Membrane</keyword>
<reference evidence="2" key="1">
    <citation type="submission" date="2019-04" db="EMBL/GenBank/DDBJ databases">
        <title>Friends and foes A comparative genomics studyof 23 Aspergillus species from section Flavi.</title>
        <authorList>
            <consortium name="DOE Joint Genome Institute"/>
            <person name="Kjaerbolling I."/>
            <person name="Vesth T."/>
            <person name="Frisvad J.C."/>
            <person name="Nybo J.L."/>
            <person name="Theobald S."/>
            <person name="Kildgaard S."/>
            <person name="Isbrandt T."/>
            <person name="Kuo A."/>
            <person name="Sato A."/>
            <person name="Lyhne E.K."/>
            <person name="Kogle M.E."/>
            <person name="Wiebenga A."/>
            <person name="Kun R.S."/>
            <person name="Lubbers R.J."/>
            <person name="Makela M.R."/>
            <person name="Barry K."/>
            <person name="Chovatia M."/>
            <person name="Clum A."/>
            <person name="Daum C."/>
            <person name="Haridas S."/>
            <person name="He G."/>
            <person name="LaButti K."/>
            <person name="Lipzen A."/>
            <person name="Mondo S."/>
            <person name="Riley R."/>
            <person name="Salamov A."/>
            <person name="Simmons B.A."/>
            <person name="Magnuson J.K."/>
            <person name="Henrissat B."/>
            <person name="Mortensen U.H."/>
            <person name="Larsen T.O."/>
            <person name="Devries R.P."/>
            <person name="Grigoriev I.V."/>
            <person name="Machida M."/>
            <person name="Baker S.E."/>
            <person name="Andersen M.R."/>
        </authorList>
    </citation>
    <scope>NUCLEOTIDE SEQUENCE [LARGE SCALE GENOMIC DNA]</scope>
    <source>
        <strain evidence="2">IBT 14317</strain>
    </source>
</reference>
<keyword evidence="1" id="KW-1133">Transmembrane helix</keyword>
<dbReference type="OrthoDB" id="5376052at2759"/>
<dbReference type="AlphaFoldDB" id="A0A5N7C6I9"/>
<name>A0A5N7C6I9_PETAA</name>
<dbReference type="Proteomes" id="UP000326877">
    <property type="component" value="Unassembled WGS sequence"/>
</dbReference>
<keyword evidence="1" id="KW-0812">Transmembrane</keyword>
<evidence type="ECO:0000313" key="2">
    <source>
        <dbReference type="EMBL" id="KAE8389731.1"/>
    </source>
</evidence>
<gene>
    <name evidence="2" type="ORF">BDV23DRAFT_156776</name>
</gene>
<evidence type="ECO:0000256" key="1">
    <source>
        <dbReference type="SAM" id="Phobius"/>
    </source>
</evidence>
<organism evidence="2">
    <name type="scientific">Petromyces alliaceus</name>
    <name type="common">Aspergillus alliaceus</name>
    <dbReference type="NCBI Taxonomy" id="209559"/>
    <lineage>
        <taxon>Eukaryota</taxon>
        <taxon>Fungi</taxon>
        <taxon>Dikarya</taxon>
        <taxon>Ascomycota</taxon>
        <taxon>Pezizomycotina</taxon>
        <taxon>Eurotiomycetes</taxon>
        <taxon>Eurotiomycetidae</taxon>
        <taxon>Eurotiales</taxon>
        <taxon>Aspergillaceae</taxon>
        <taxon>Aspergillus</taxon>
        <taxon>Aspergillus subgen. Circumdati</taxon>
    </lineage>
</organism>
<dbReference type="EMBL" id="ML735262">
    <property type="protein sequence ID" value="KAE8389731.1"/>
    <property type="molecule type" value="Genomic_DNA"/>
</dbReference>
<accession>A0A5N7C6I9</accession>
<protein>
    <submittedName>
        <fullName evidence="2">Uncharacterized protein</fullName>
    </submittedName>
</protein>
<proteinExistence type="predicted"/>
<feature type="transmembrane region" description="Helical" evidence="1">
    <location>
        <begin position="15"/>
        <end position="35"/>
    </location>
</feature>
<sequence>MIYCFAAEPGPRALWGMQSCTRVNLLTLILFAFWITPLPNSRQIQGFPTYRYI</sequence>